<comment type="subcellular location">
    <subcellularLocation>
        <location evidence="2">Cell membrane</location>
        <topology evidence="2">Multi-pass membrane protein</topology>
    </subcellularLocation>
</comment>
<dbReference type="EMBL" id="SWBR01000002">
    <property type="protein sequence ID" value="TKC09911.1"/>
    <property type="molecule type" value="Genomic_DNA"/>
</dbReference>
<evidence type="ECO:0000256" key="9">
    <source>
        <dbReference type="ARBA" id="ARBA00022840"/>
    </source>
</evidence>
<keyword evidence="12" id="KW-1133">Transmembrane helix</keyword>
<dbReference type="AlphaFoldDB" id="A0A4U1CPC6"/>
<dbReference type="SUPFAM" id="SSF158472">
    <property type="entry name" value="HAMP domain-like"/>
    <property type="match status" value="1"/>
</dbReference>
<keyword evidence="5" id="KW-0597">Phosphoprotein</keyword>
<dbReference type="Pfam" id="PF13188">
    <property type="entry name" value="PAS_8"/>
    <property type="match status" value="1"/>
</dbReference>
<dbReference type="GO" id="GO:0000160">
    <property type="term" value="P:phosphorelay signal transduction system"/>
    <property type="evidence" value="ECO:0007669"/>
    <property type="project" value="UniProtKB-KW"/>
</dbReference>
<dbReference type="SMART" id="SM00304">
    <property type="entry name" value="HAMP"/>
    <property type="match status" value="1"/>
</dbReference>
<dbReference type="GO" id="GO:0005886">
    <property type="term" value="C:plasma membrane"/>
    <property type="evidence" value="ECO:0007669"/>
    <property type="project" value="UniProtKB-SubCell"/>
</dbReference>
<dbReference type="SUPFAM" id="SSF55874">
    <property type="entry name" value="ATPase domain of HSP90 chaperone/DNA topoisomerase II/histidine kinase"/>
    <property type="match status" value="1"/>
</dbReference>
<keyword evidence="16" id="KW-1185">Reference proteome</keyword>
<keyword evidence="12" id="KW-0812">Transmembrane</keyword>
<dbReference type="PANTHER" id="PTHR45528">
    <property type="entry name" value="SENSOR HISTIDINE KINASE CPXA"/>
    <property type="match status" value="1"/>
</dbReference>
<dbReference type="EC" id="2.7.13.3" evidence="3"/>
<name>A0A4U1CPC6_9SPHI</name>
<protein>
    <recommendedName>
        <fullName evidence="3">histidine kinase</fullName>
        <ecNumber evidence="3">2.7.13.3</ecNumber>
    </recommendedName>
</protein>
<dbReference type="InterPro" id="IPR036890">
    <property type="entry name" value="HATPase_C_sf"/>
</dbReference>
<comment type="catalytic activity">
    <reaction evidence="1">
        <text>ATP + protein L-histidine = ADP + protein N-phospho-L-histidine.</text>
        <dbReference type="EC" id="2.7.13.3"/>
    </reaction>
</comment>
<sequence>MRLKTKYIGFVVAIHLVCLVMSYLIFEQHKLFFILAEVVIIISIVISLNLYKQLIKPLVYLKQGVNAIKDQDFNVKFLTTGQKEVDELVDVYNRMIDELRTERTKQQEQHFFLEKLIQTSPTGIIVLDYNEEIKQINPKAKEILSAYPNFLIEQIYPMKIGLAKMIKIGGLRTYKVQKSKFIDRGFERIFIMLEEVTAEIFEAEKNVYSKVIRMMAHEVNNTIGPVNSIINSTLAHKSAWIAENDPLLANALQVAMDRNQNLNIFMRNFADLVKLPDANKKQIDLVVLLKSVADLMRFVAQEKQVKFEFDLPNEPYYLIADAQQLEQAFINIVKNAMEAIESVGVITFTLDPIKQQLVITDNGKGIAKADTAHLFSPFFSTKKDGQGIGLTLVREILLNHSYEFSLSTADGLTKFIIQVK</sequence>
<dbReference type="PROSITE" id="PS50109">
    <property type="entry name" value="HIS_KIN"/>
    <property type="match status" value="1"/>
</dbReference>
<evidence type="ECO:0000259" key="14">
    <source>
        <dbReference type="PROSITE" id="PS50885"/>
    </source>
</evidence>
<dbReference type="SMART" id="SM00387">
    <property type="entry name" value="HATPase_c"/>
    <property type="match status" value="1"/>
</dbReference>
<evidence type="ECO:0000256" key="12">
    <source>
        <dbReference type="SAM" id="Phobius"/>
    </source>
</evidence>
<feature type="domain" description="HAMP" evidence="14">
    <location>
        <begin position="52"/>
        <end position="104"/>
    </location>
</feature>
<dbReference type="GO" id="GO:0005524">
    <property type="term" value="F:ATP binding"/>
    <property type="evidence" value="ECO:0007669"/>
    <property type="project" value="UniProtKB-KW"/>
</dbReference>
<dbReference type="PROSITE" id="PS50885">
    <property type="entry name" value="HAMP"/>
    <property type="match status" value="1"/>
</dbReference>
<evidence type="ECO:0000313" key="15">
    <source>
        <dbReference type="EMBL" id="TKC09911.1"/>
    </source>
</evidence>
<evidence type="ECO:0000256" key="2">
    <source>
        <dbReference type="ARBA" id="ARBA00004651"/>
    </source>
</evidence>
<evidence type="ECO:0000256" key="5">
    <source>
        <dbReference type="ARBA" id="ARBA00022553"/>
    </source>
</evidence>
<evidence type="ECO:0000256" key="3">
    <source>
        <dbReference type="ARBA" id="ARBA00012438"/>
    </source>
</evidence>
<dbReference type="InterPro" id="IPR003660">
    <property type="entry name" value="HAMP_dom"/>
</dbReference>
<dbReference type="InterPro" id="IPR050398">
    <property type="entry name" value="HssS/ArlS-like"/>
</dbReference>
<evidence type="ECO:0000256" key="10">
    <source>
        <dbReference type="ARBA" id="ARBA00023012"/>
    </source>
</evidence>
<comment type="caution">
    <text evidence="15">The sequence shown here is derived from an EMBL/GenBank/DDBJ whole genome shotgun (WGS) entry which is preliminary data.</text>
</comment>
<accession>A0A4U1CPC6</accession>
<keyword evidence="6" id="KW-0808">Transferase</keyword>
<dbReference type="OrthoDB" id="1931120at2"/>
<proteinExistence type="predicted"/>
<dbReference type="PANTHER" id="PTHR45528:SF1">
    <property type="entry name" value="SENSOR HISTIDINE KINASE CPXA"/>
    <property type="match status" value="1"/>
</dbReference>
<dbReference type="PRINTS" id="PR00344">
    <property type="entry name" value="BCTRLSENSOR"/>
</dbReference>
<keyword evidence="9" id="KW-0067">ATP-binding</keyword>
<dbReference type="InterPro" id="IPR003594">
    <property type="entry name" value="HATPase_dom"/>
</dbReference>
<keyword evidence="8" id="KW-0418">Kinase</keyword>
<feature type="transmembrane region" description="Helical" evidence="12">
    <location>
        <begin position="32"/>
        <end position="51"/>
    </location>
</feature>
<dbReference type="RefSeq" id="WP_136839489.1">
    <property type="nucleotide sequence ID" value="NZ_SWBR01000002.1"/>
</dbReference>
<evidence type="ECO:0000256" key="11">
    <source>
        <dbReference type="ARBA" id="ARBA00023136"/>
    </source>
</evidence>
<evidence type="ECO:0000256" key="8">
    <source>
        <dbReference type="ARBA" id="ARBA00022777"/>
    </source>
</evidence>
<evidence type="ECO:0000256" key="4">
    <source>
        <dbReference type="ARBA" id="ARBA00022475"/>
    </source>
</evidence>
<dbReference type="Gene3D" id="6.10.340.10">
    <property type="match status" value="1"/>
</dbReference>
<keyword evidence="4" id="KW-1003">Cell membrane</keyword>
<evidence type="ECO:0000256" key="1">
    <source>
        <dbReference type="ARBA" id="ARBA00000085"/>
    </source>
</evidence>
<evidence type="ECO:0000259" key="13">
    <source>
        <dbReference type="PROSITE" id="PS50109"/>
    </source>
</evidence>
<dbReference type="GO" id="GO:0004673">
    <property type="term" value="F:protein histidine kinase activity"/>
    <property type="evidence" value="ECO:0007669"/>
    <property type="project" value="UniProtKB-EC"/>
</dbReference>
<dbReference type="InterPro" id="IPR000014">
    <property type="entry name" value="PAS"/>
</dbReference>
<dbReference type="Pfam" id="PF02518">
    <property type="entry name" value="HATPase_c"/>
    <property type="match status" value="1"/>
</dbReference>
<dbReference type="CDD" id="cd06225">
    <property type="entry name" value="HAMP"/>
    <property type="match status" value="1"/>
</dbReference>
<evidence type="ECO:0000313" key="16">
    <source>
        <dbReference type="Proteomes" id="UP000309488"/>
    </source>
</evidence>
<evidence type="ECO:0000256" key="7">
    <source>
        <dbReference type="ARBA" id="ARBA00022741"/>
    </source>
</evidence>
<dbReference type="Pfam" id="PF00672">
    <property type="entry name" value="HAMP"/>
    <property type="match status" value="1"/>
</dbReference>
<dbReference type="InterPro" id="IPR005467">
    <property type="entry name" value="His_kinase_dom"/>
</dbReference>
<keyword evidence="7" id="KW-0547">Nucleotide-binding</keyword>
<dbReference type="Proteomes" id="UP000309488">
    <property type="component" value="Unassembled WGS sequence"/>
</dbReference>
<organism evidence="15 16">
    <name type="scientific">Pedobacter polaris</name>
    <dbReference type="NCBI Taxonomy" id="2571273"/>
    <lineage>
        <taxon>Bacteria</taxon>
        <taxon>Pseudomonadati</taxon>
        <taxon>Bacteroidota</taxon>
        <taxon>Sphingobacteriia</taxon>
        <taxon>Sphingobacteriales</taxon>
        <taxon>Sphingobacteriaceae</taxon>
        <taxon>Pedobacter</taxon>
    </lineage>
</organism>
<dbReference type="InterPro" id="IPR004358">
    <property type="entry name" value="Sig_transdc_His_kin-like_C"/>
</dbReference>
<reference evidence="15 16" key="1">
    <citation type="submission" date="2019-04" db="EMBL/GenBank/DDBJ databases">
        <title>Pedobacter sp. RP-3-22 sp. nov., isolated from Arctic soil.</title>
        <authorList>
            <person name="Dahal R.H."/>
            <person name="Kim D.-U."/>
        </authorList>
    </citation>
    <scope>NUCLEOTIDE SEQUENCE [LARGE SCALE GENOMIC DNA]</scope>
    <source>
        <strain evidence="15 16">RP-3-22</strain>
    </source>
</reference>
<feature type="domain" description="Histidine kinase" evidence="13">
    <location>
        <begin position="214"/>
        <end position="420"/>
    </location>
</feature>
<keyword evidence="10" id="KW-0902">Two-component regulatory system</keyword>
<feature type="transmembrane region" description="Helical" evidence="12">
    <location>
        <begin position="7"/>
        <end position="26"/>
    </location>
</feature>
<evidence type="ECO:0000256" key="6">
    <source>
        <dbReference type="ARBA" id="ARBA00022679"/>
    </source>
</evidence>
<dbReference type="Gene3D" id="3.30.565.10">
    <property type="entry name" value="Histidine kinase-like ATPase, C-terminal domain"/>
    <property type="match status" value="1"/>
</dbReference>
<gene>
    <name evidence="15" type="ORF">FA048_06775</name>
</gene>
<keyword evidence="11 12" id="KW-0472">Membrane</keyword>